<proteinExistence type="predicted"/>
<evidence type="ECO:0000256" key="1">
    <source>
        <dbReference type="SAM" id="SignalP"/>
    </source>
</evidence>
<dbReference type="GeneID" id="57092453"/>
<accession>A0A9Q5ZGN6</accession>
<evidence type="ECO:0008006" key="4">
    <source>
        <dbReference type="Google" id="ProtNLM"/>
    </source>
</evidence>
<gene>
    <name evidence="2" type="ORF">VF08_02670</name>
</gene>
<keyword evidence="1" id="KW-0732">Signal</keyword>
<comment type="caution">
    <text evidence="2">The sequence shown here is derived from an EMBL/GenBank/DDBJ whole genome shotgun (WGS) entry which is preliminary data.</text>
</comment>
<dbReference type="EMBL" id="LAHD01000004">
    <property type="protein sequence ID" value="PHK06934.1"/>
    <property type="molecule type" value="Genomic_DNA"/>
</dbReference>
<sequence length="272" mass="28819">MKSKLTFIRLMALILILELGSIASPALARTQDNGRDPVAAAVNNKTTGSSIFTSDTASQINDFVGDVKNFAQNDLFNPLGNLLNSALGAIQIPDLNKVLAGIMNGSANNDPGAVLSETLENKTNGQSSYGIREDLGKYATRTVATEIANQATLSQTAQSQMAQIKQATQQDTQESVSLGEESQSLDVTQQILQNLSQQTAITSRVNERMLIEAQQARIDRALSNTLTAQTAKELSAINTADRRKSVAAGNAATQQAGLLIMPGGITLGSDKQ</sequence>
<evidence type="ECO:0000313" key="3">
    <source>
        <dbReference type="Proteomes" id="UP000222310"/>
    </source>
</evidence>
<dbReference type="RefSeq" id="WP_099066963.1">
    <property type="nucleotide sequence ID" value="NZ_LAHD01000004.1"/>
</dbReference>
<organism evidence="2 3">
    <name type="scientific">Nostoc linckia z8</name>
    <dbReference type="NCBI Taxonomy" id="1628746"/>
    <lineage>
        <taxon>Bacteria</taxon>
        <taxon>Bacillati</taxon>
        <taxon>Cyanobacteriota</taxon>
        <taxon>Cyanophyceae</taxon>
        <taxon>Nostocales</taxon>
        <taxon>Nostocaceae</taxon>
        <taxon>Nostoc</taxon>
    </lineage>
</organism>
<protein>
    <recommendedName>
        <fullName evidence="4">Conjugal transfer protein</fullName>
    </recommendedName>
</protein>
<evidence type="ECO:0000313" key="2">
    <source>
        <dbReference type="EMBL" id="PHK06934.1"/>
    </source>
</evidence>
<dbReference type="AlphaFoldDB" id="A0A9Q5ZGN6"/>
<reference evidence="2 3" key="1">
    <citation type="submission" date="2015-02" db="EMBL/GenBank/DDBJ databases">
        <title>Nostoc linckia genome annotation.</title>
        <authorList>
            <person name="Zhou Z."/>
        </authorList>
    </citation>
    <scope>NUCLEOTIDE SEQUENCE [LARGE SCALE GENOMIC DNA]</scope>
    <source>
        <strain evidence="3">z8</strain>
    </source>
</reference>
<feature type="signal peptide" evidence="1">
    <location>
        <begin position="1"/>
        <end position="28"/>
    </location>
</feature>
<feature type="chain" id="PRO_5040134589" description="Conjugal transfer protein" evidence="1">
    <location>
        <begin position="29"/>
        <end position="272"/>
    </location>
</feature>
<name>A0A9Q5ZGN6_NOSLI</name>
<dbReference type="Proteomes" id="UP000222310">
    <property type="component" value="Unassembled WGS sequence"/>
</dbReference>